<protein>
    <submittedName>
        <fullName evidence="2">Nucleotidyltransferase domain-containing protein</fullName>
        <ecNumber evidence="2">2.7.7.-</ecNumber>
    </submittedName>
</protein>
<evidence type="ECO:0000259" key="1">
    <source>
        <dbReference type="Pfam" id="PF18765"/>
    </source>
</evidence>
<dbReference type="Pfam" id="PF18765">
    <property type="entry name" value="Polbeta"/>
    <property type="match status" value="1"/>
</dbReference>
<dbReference type="EMBL" id="JAZGZP010000017">
    <property type="protein sequence ID" value="MFK7001511.1"/>
    <property type="molecule type" value="Genomic_DNA"/>
</dbReference>
<accession>A0ABW8PAN4</accession>
<keyword evidence="3" id="KW-1185">Reference proteome</keyword>
<organism evidence="2 3">
    <name type="scientific">Flavobacterium oreochromis</name>
    <dbReference type="NCBI Taxonomy" id="2906078"/>
    <lineage>
        <taxon>Bacteria</taxon>
        <taxon>Pseudomonadati</taxon>
        <taxon>Bacteroidota</taxon>
        <taxon>Flavobacteriia</taxon>
        <taxon>Flavobacteriales</taxon>
        <taxon>Flavobacteriaceae</taxon>
        <taxon>Flavobacterium</taxon>
    </lineage>
</organism>
<sequence>MDYKIINEFLAKKFKEATNVLLFGSYTKSVKFSDIDILILTDSNLNFSKEVYTFNKQSFEVFVLSKNNIFEIIENDRANGIYISILKEGKIIKDEDSFLKNLKNLINTKQIYTSPFLKKNYIENKLRQTLCYMESVEDFYEKDFLLGEINSQLIDLRLVELGIIEAKKIKHKYEKIKYYDNEFLKDIINLKNDYLKSAFSYKNYVENLQMYFPIYNILNRPFYSNNYFLNDVYNDEIVIYIKTEESNFEILKTTFLLELKKNNINDFFFYKIQEHRVQEKGLYLVIFDSNKNIINNIIPIFNKLFSNNITFPYQLDISSLLGIFPKSEYKKCKPFLVELSSYLNENIISEDKIILLFLNVYIGSYIVSGLSKDYFVKRFELMLENFETLIGHKNHNVSLFQEEIYKKHLIGSVFKEKQIEGNILKIYGDAMDNWDVSCLPDDEINSVLKSLDFNIIYTNSFYVEYNFINMILNIFMINDFQKLYIFRTIAAFFK</sequence>
<evidence type="ECO:0000313" key="2">
    <source>
        <dbReference type="EMBL" id="MFK7001511.1"/>
    </source>
</evidence>
<feature type="domain" description="Polymerase beta nucleotidyltransferase" evidence="1">
    <location>
        <begin position="6"/>
        <end position="96"/>
    </location>
</feature>
<dbReference type="InterPro" id="IPR043519">
    <property type="entry name" value="NT_sf"/>
</dbReference>
<dbReference type="EC" id="2.7.7.-" evidence="2"/>
<gene>
    <name evidence="2" type="ORF">V3I07_11465</name>
</gene>
<dbReference type="RefSeq" id="WP_165624246.1">
    <property type="nucleotide sequence ID" value="NZ_JAZGZP010000017.1"/>
</dbReference>
<keyword evidence="2" id="KW-0808">Transferase</keyword>
<reference evidence="2 3" key="1">
    <citation type="submission" date="2024-02" db="EMBL/GenBank/DDBJ databases">
        <title>Comparative Genomic Analysis of Flavobacterium Species Causing Columnaris Disease of Freshwater Fish in Thailand: Insights into Virulence and Resistance Mechanisms.</title>
        <authorList>
            <person name="Nguyen D."/>
            <person name="Chokmangmeepisarn P."/>
            <person name="Khianchaikhan K."/>
            <person name="Morishita M."/>
            <person name="Bunnoy A."/>
            <person name="Rodkhum C."/>
        </authorList>
    </citation>
    <scope>NUCLEOTIDE SEQUENCE [LARGE SCALE GENOMIC DNA]</scope>
    <source>
        <strain evidence="2 3">CNRT2201</strain>
    </source>
</reference>
<dbReference type="GO" id="GO:0016779">
    <property type="term" value="F:nucleotidyltransferase activity"/>
    <property type="evidence" value="ECO:0007669"/>
    <property type="project" value="UniProtKB-KW"/>
</dbReference>
<dbReference type="Proteomes" id="UP001621706">
    <property type="component" value="Unassembled WGS sequence"/>
</dbReference>
<comment type="caution">
    <text evidence="2">The sequence shown here is derived from an EMBL/GenBank/DDBJ whole genome shotgun (WGS) entry which is preliminary data.</text>
</comment>
<dbReference type="Gene3D" id="3.30.460.10">
    <property type="entry name" value="Beta Polymerase, domain 2"/>
    <property type="match status" value="1"/>
</dbReference>
<dbReference type="CDD" id="cd05403">
    <property type="entry name" value="NT_KNTase_like"/>
    <property type="match status" value="1"/>
</dbReference>
<keyword evidence="2" id="KW-0548">Nucleotidyltransferase</keyword>
<name>A0ABW8PAN4_9FLAO</name>
<evidence type="ECO:0000313" key="3">
    <source>
        <dbReference type="Proteomes" id="UP001621706"/>
    </source>
</evidence>
<proteinExistence type="predicted"/>
<dbReference type="SUPFAM" id="SSF81301">
    <property type="entry name" value="Nucleotidyltransferase"/>
    <property type="match status" value="1"/>
</dbReference>
<dbReference type="InterPro" id="IPR041633">
    <property type="entry name" value="Polbeta"/>
</dbReference>